<dbReference type="Proteomes" id="UP001501758">
    <property type="component" value="Unassembled WGS sequence"/>
</dbReference>
<reference evidence="2" key="1">
    <citation type="journal article" date="2019" name="Int. J. Syst. Evol. Microbiol.">
        <title>The Global Catalogue of Microorganisms (GCM) 10K type strain sequencing project: providing services to taxonomists for standard genome sequencing and annotation.</title>
        <authorList>
            <consortium name="The Broad Institute Genomics Platform"/>
            <consortium name="The Broad Institute Genome Sequencing Center for Infectious Disease"/>
            <person name="Wu L."/>
            <person name="Ma J."/>
        </authorList>
    </citation>
    <scope>NUCLEOTIDE SEQUENCE [LARGE SCALE GENOMIC DNA]</scope>
    <source>
        <strain evidence="2">JCM 15974</strain>
    </source>
</reference>
<gene>
    <name evidence="1" type="ORF">GCM10009430_05130</name>
</gene>
<accession>A0ABP3TN41</accession>
<evidence type="ECO:0000313" key="2">
    <source>
        <dbReference type="Proteomes" id="UP001501758"/>
    </source>
</evidence>
<evidence type="ECO:0000313" key="1">
    <source>
        <dbReference type="EMBL" id="GAA0713401.1"/>
    </source>
</evidence>
<dbReference type="EMBL" id="BAAAGE010000001">
    <property type="protein sequence ID" value="GAA0713401.1"/>
    <property type="molecule type" value="Genomic_DNA"/>
</dbReference>
<sequence length="59" mass="6674">MIMQYKVIDTKSQHFGKVLDFESCANSNDLGGVILKIDENSFSLFRFSEVEKIDTILAS</sequence>
<proteinExistence type="predicted"/>
<keyword evidence="2" id="KW-1185">Reference proteome</keyword>
<organism evidence="1 2">
    <name type="scientific">Aquimarina litoralis</name>
    <dbReference type="NCBI Taxonomy" id="584605"/>
    <lineage>
        <taxon>Bacteria</taxon>
        <taxon>Pseudomonadati</taxon>
        <taxon>Bacteroidota</taxon>
        <taxon>Flavobacteriia</taxon>
        <taxon>Flavobacteriales</taxon>
        <taxon>Flavobacteriaceae</taxon>
        <taxon>Aquimarina</taxon>
    </lineage>
</organism>
<name>A0ABP3TN41_9FLAO</name>
<comment type="caution">
    <text evidence="1">The sequence shown here is derived from an EMBL/GenBank/DDBJ whole genome shotgun (WGS) entry which is preliminary data.</text>
</comment>
<protein>
    <submittedName>
        <fullName evidence="1">Uncharacterized protein</fullName>
    </submittedName>
</protein>